<accession>A0A127BCF2</accession>
<dbReference type="KEGG" id="pyc:TQ32_10615"/>
<keyword evidence="4" id="KW-1185">Reference proteome</keyword>
<name>A0A127BCF2_9EURY</name>
<dbReference type="PATRIC" id="fig|1609559.3.peg.2190"/>
<dbReference type="EMBL" id="CP010835">
    <property type="protein sequence ID" value="AMM54885.1"/>
    <property type="molecule type" value="Genomic_DNA"/>
</dbReference>
<dbReference type="OrthoDB" id="86049at2157"/>
<evidence type="ECO:0000313" key="1">
    <source>
        <dbReference type="EMBL" id="AMM54885.1"/>
    </source>
</evidence>
<reference evidence="3" key="1">
    <citation type="submission" date="2015-02" db="EMBL/GenBank/DDBJ databases">
        <title>Pyrococcus kukulkanii sp. nov., a novel hyperthermophilic archaeon isolated from a deep-sea hydrothermal vent at the Guaymas Basin.</title>
        <authorList>
            <person name="Oger P.M."/>
            <person name="Callac N."/>
            <person name="Jebbar M."/>
            <person name="Godfroy A."/>
        </authorList>
    </citation>
    <scope>NUCLEOTIDE SEQUENCE [LARGE SCALE GENOMIC DNA]</scope>
    <source>
        <strain evidence="3">NCB100</strain>
    </source>
</reference>
<gene>
    <name evidence="2" type="ORF">P8X34_00270</name>
    <name evidence="1" type="ORF">TQ32_10615</name>
</gene>
<reference evidence="2 4" key="3">
    <citation type="submission" date="2023-03" db="EMBL/GenBank/DDBJ databases">
        <title>Speciation in Pyrococcus: adaptation to high temperature as a mechanism.</title>
        <authorList>
            <person name="Gu J."/>
        </authorList>
    </citation>
    <scope>NUCLEOTIDE SEQUENCE [LARGE SCALE GENOMIC DNA]</scope>
    <source>
        <strain evidence="2 4">LMOA34</strain>
    </source>
</reference>
<sequence length="315" mass="36260">MRLLRLGPAIFFAKGDLKISGELMKPEEAFKLAKELETIIVLGDLAVLIKEHPWKVLADLINFKQSLTIKPAAPIIIVRVPDVKKGMMSLKEKLGGKILEPREAIIKSSPSDTLVLITEKPLTRALSFEDIKGALIVPKKFHDVYRILVLEIPMVMIEAKPEWNEIIIKLYDTFENYRENIERLVLTIEDLDLGLIVAEGWDWDYPRPLLKVPVYKLKLITWESPERIKFLLKGLEYKGYKRLCDIDVIVEGEKLSWIHVGKFSSKFEMALKARKELESMLSKEVLERITELEEKLFKMESRNQSEPGESGEYGK</sequence>
<proteinExistence type="predicted"/>
<dbReference type="RefSeq" id="WP_068324483.1">
    <property type="nucleotide sequence ID" value="NZ_CP010835.1"/>
</dbReference>
<dbReference type="Proteomes" id="UP000070587">
    <property type="component" value="Chromosome"/>
</dbReference>
<dbReference type="EMBL" id="JARRIG010000001">
    <property type="protein sequence ID" value="MFA4803199.1"/>
    <property type="molecule type" value="Genomic_DNA"/>
</dbReference>
<dbReference type="GeneID" id="28492299"/>
<reference evidence="1 3" key="2">
    <citation type="journal article" date="2016" name="Int. J. Syst. Evol. Microbiol.">
        <title>Pyrococcus kukulkanii sp. nov., a hyperthermophilic, piezophilic archaeon isolated from a deep-sea hydrothermal vent.</title>
        <authorList>
            <person name="Callac N."/>
            <person name="Oger P."/>
            <person name="Lesongeur F."/>
            <person name="Rattray J.E."/>
            <person name="Vannier P."/>
            <person name="Michoud G."/>
            <person name="Beauverger M."/>
            <person name="Gayet N."/>
            <person name="Rouxel O."/>
            <person name="Jebbar M."/>
            <person name="Godfroy A."/>
        </authorList>
    </citation>
    <scope>NUCLEOTIDE SEQUENCE [LARGE SCALE GENOMIC DNA]</scope>
    <source>
        <strain evidence="1 3">NCB100</strain>
    </source>
</reference>
<evidence type="ECO:0000313" key="2">
    <source>
        <dbReference type="EMBL" id="MFA4803199.1"/>
    </source>
</evidence>
<organism evidence="1 3">
    <name type="scientific">Pyrococcus kukulkanii</name>
    <dbReference type="NCBI Taxonomy" id="1609559"/>
    <lineage>
        <taxon>Archaea</taxon>
        <taxon>Methanobacteriati</taxon>
        <taxon>Methanobacteriota</taxon>
        <taxon>Thermococci</taxon>
        <taxon>Thermococcales</taxon>
        <taxon>Thermococcaceae</taxon>
        <taxon>Pyrococcus</taxon>
    </lineage>
</organism>
<evidence type="ECO:0000313" key="3">
    <source>
        <dbReference type="Proteomes" id="UP000070587"/>
    </source>
</evidence>
<protein>
    <submittedName>
        <fullName evidence="1">Uncharacterized protein</fullName>
    </submittedName>
</protein>
<dbReference type="Proteomes" id="UP001571980">
    <property type="component" value="Unassembled WGS sequence"/>
</dbReference>
<dbReference type="STRING" id="1609559.TQ32_10615"/>
<dbReference type="AlphaFoldDB" id="A0A127BCF2"/>
<evidence type="ECO:0000313" key="4">
    <source>
        <dbReference type="Proteomes" id="UP001571980"/>
    </source>
</evidence>